<proteinExistence type="predicted"/>
<reference evidence="1 2" key="1">
    <citation type="submission" date="2019-02" db="EMBL/GenBank/DDBJ databases">
        <title>Deep-cultivation of Planctomycetes and their phenomic and genomic characterization uncovers novel biology.</title>
        <authorList>
            <person name="Wiegand S."/>
            <person name="Jogler M."/>
            <person name="Boedeker C."/>
            <person name="Pinto D."/>
            <person name="Vollmers J."/>
            <person name="Rivas-Marin E."/>
            <person name="Kohn T."/>
            <person name="Peeters S.H."/>
            <person name="Heuer A."/>
            <person name="Rast P."/>
            <person name="Oberbeckmann S."/>
            <person name="Bunk B."/>
            <person name="Jeske O."/>
            <person name="Meyerdierks A."/>
            <person name="Storesund J.E."/>
            <person name="Kallscheuer N."/>
            <person name="Luecker S."/>
            <person name="Lage O.M."/>
            <person name="Pohl T."/>
            <person name="Merkel B.J."/>
            <person name="Hornburger P."/>
            <person name="Mueller R.-W."/>
            <person name="Bruemmer F."/>
            <person name="Labrenz M."/>
            <person name="Spormann A.M."/>
            <person name="Op den Camp H."/>
            <person name="Overmann J."/>
            <person name="Amann R."/>
            <person name="Jetten M.S.M."/>
            <person name="Mascher T."/>
            <person name="Medema M.H."/>
            <person name="Devos D.P."/>
            <person name="Kaster A.-K."/>
            <person name="Ovreas L."/>
            <person name="Rohde M."/>
            <person name="Galperin M.Y."/>
            <person name="Jogler C."/>
        </authorList>
    </citation>
    <scope>NUCLEOTIDE SEQUENCE [LARGE SCALE GENOMIC DNA]</scope>
    <source>
        <strain evidence="1 2">K22_7</strain>
    </source>
</reference>
<protein>
    <submittedName>
        <fullName evidence="1">Uncharacterized protein</fullName>
    </submittedName>
</protein>
<evidence type="ECO:0000313" key="2">
    <source>
        <dbReference type="Proteomes" id="UP000318538"/>
    </source>
</evidence>
<dbReference type="EMBL" id="CP036525">
    <property type="protein sequence ID" value="QDT03877.1"/>
    <property type="molecule type" value="Genomic_DNA"/>
</dbReference>
<keyword evidence="2" id="KW-1185">Reference proteome</keyword>
<accession>A0A517N9R2</accession>
<sequence>MKRRTRRSLTLFAVLLIAVGWPPIYTVFVHPLIQQSLSDSHLSNQELTKLLYASRYTIEIPEEPDGHFLTFDAVVDGKTTRGGGSSVEGGSTITLLLRRNQQARKIEYCWLDRNTVARGILDDPLSGAGTFSVKEDGAITPGDWVLRGGRESLQVYPADEPAEFELRLALDDP</sequence>
<dbReference type="KEGG" id="rlc:K227x_22620"/>
<dbReference type="AlphaFoldDB" id="A0A517N9R2"/>
<organism evidence="1 2">
    <name type="scientific">Rubripirellula lacrimiformis</name>
    <dbReference type="NCBI Taxonomy" id="1930273"/>
    <lineage>
        <taxon>Bacteria</taxon>
        <taxon>Pseudomonadati</taxon>
        <taxon>Planctomycetota</taxon>
        <taxon>Planctomycetia</taxon>
        <taxon>Pirellulales</taxon>
        <taxon>Pirellulaceae</taxon>
        <taxon>Rubripirellula</taxon>
    </lineage>
</organism>
<gene>
    <name evidence="1" type="ORF">K227x_22620</name>
</gene>
<dbReference type="Proteomes" id="UP000318538">
    <property type="component" value="Chromosome"/>
</dbReference>
<name>A0A517N9R2_9BACT</name>
<evidence type="ECO:0000313" key="1">
    <source>
        <dbReference type="EMBL" id="QDT03877.1"/>
    </source>
</evidence>
<dbReference type="RefSeq" id="WP_246146730.1">
    <property type="nucleotide sequence ID" value="NZ_CP036525.1"/>
</dbReference>